<feature type="domain" description="C2H2-type" evidence="14">
    <location>
        <begin position="375"/>
        <end position="402"/>
    </location>
</feature>
<dbReference type="GO" id="GO:0009653">
    <property type="term" value="P:anatomical structure morphogenesis"/>
    <property type="evidence" value="ECO:0007669"/>
    <property type="project" value="UniProtKB-ARBA"/>
</dbReference>
<feature type="domain" description="C2H2-type" evidence="14">
    <location>
        <begin position="740"/>
        <end position="767"/>
    </location>
</feature>
<sequence length="1201" mass="127784">MCSTIVGGMKELFRLGPETVCFKLAAASRLAAGEEQVTKVEANDGEEDDDIQLADDEIDRLGGNLRLPGEVLRLAHLDNVSGRLAVRTRIQLDGGTLFGPFRASLVPLSGTTQTTTGSTVCDIEVVVDGKPMNLRVDEETGGWLRCIQIRNDPNAEEGDGAFANCLIAYQDGEVCLTLTADVAPDESLIADFKMVGSTATRPAPIERLSAVPLVNQNANKRDIPKSFKDVSRFLRNDSPSFRSSPRPPPSPECILRVDGDESETVAKTSVAAAATAAASKTVPDKQPAFKCGNCGICFSSPRNLAAHTFYYCTQRSEQTAKPPEGRGSPSPPAVAAQNKSEMILSETPVSIKRSLSPSTDDDRPQSKSPKSDRVFQCPYCTYTTDRKGSLTRHLRVHVVTPEDVVPLVTPASARYCANCDIQFTSFKTYTVHKQYYCNTRSVQKPASTGATTPSPSGTPNSTSTKTSALPSVTPQQLANQPLFAAISTNPLILVPCAYVPGSGLVPIQAGATTPDGTPITSGAIQIAAGAAMSGAVSVGSPSPRPTSASRDKEESILPDRSTPKDSDHRLLPEKDSGELKKEFDSAPLDLSTTPKKEIREDSSTPGSICDLSMGSQDVDMATDLSNNINGQKQGTFRCDECNIMFFKLENFAAHKRHYCAGRQQKLSVSSDNHEDDAKNVLSNMKDNLVASHNRTPSPRSSSERVSTTPKSDSERTPTPSVHSLGSPQLPTVGSQPVFQFYCIACGIKFTSLNNLQAHQTYYCPKREVLQGTVRVGVVSRPVMEMQCPKCRITYPNEDQLKAHACCARKCPYCEVYCSSHSAAQRHLATHAGIKAFKCTLCGYKGHTLRGMRTHVRIHVEKGALIQEENFIVCVGENGEPIPPPPSGANIMHFLAAKSPSLDPSSAATDRSSEQASREDSLEQRLLSATSAGVCLSQGALALCQNPKSNSSPTVVCENVGVNPPPPPSSGASADRERLSPTMSNSKGSPASSSADPAGSSPESPVKPEMHHWCNFCGYSSSYKGNVVRHIKLIHRDVLAGGLAGLGQQPNPAQVQAQAAIAAAAAAAAQISVMNDLLNRNNNELIKKIRGDVVDEERGVNSSSALNAGSPSDASSELGSAQEIKSSCPGSGGSDGNEKSPGDSNPNLCSACGISFNHKSSYVAHKQFYCKAAPGRQDTNATEPSRAETPVCQGTPCQTASV</sequence>
<feature type="region of interest" description="Disordered" evidence="13">
    <location>
        <begin position="1095"/>
        <end position="1142"/>
    </location>
</feature>
<feature type="compositionally biased region" description="Basic and acidic residues" evidence="13">
    <location>
        <begin position="360"/>
        <end position="372"/>
    </location>
</feature>
<dbReference type="KEGG" id="goe:100902741"/>
<protein>
    <submittedName>
        <fullName evidence="17">Zinc finger protein ush</fullName>
    </submittedName>
</protein>
<feature type="domain" description="CCHC FOG-type" evidence="15">
    <location>
        <begin position="1140"/>
        <end position="1173"/>
    </location>
</feature>
<dbReference type="Pfam" id="PF13909">
    <property type="entry name" value="zf-H2C2_5"/>
    <property type="match status" value="1"/>
</dbReference>
<feature type="compositionally biased region" description="Basic and acidic residues" evidence="13">
    <location>
        <begin position="549"/>
        <end position="584"/>
    </location>
</feature>
<evidence type="ECO:0000256" key="7">
    <source>
        <dbReference type="ARBA" id="ARBA00023015"/>
    </source>
</evidence>
<evidence type="ECO:0000259" key="15">
    <source>
        <dbReference type="PROSITE" id="PS51810"/>
    </source>
</evidence>
<gene>
    <name evidence="17" type="primary">LOC100902741</name>
</gene>
<feature type="domain" description="CCHC FOG-type" evidence="15">
    <location>
        <begin position="734"/>
        <end position="767"/>
    </location>
</feature>
<accession>A0AAJ7SFC5</accession>
<feature type="region of interest" description="Disordered" evidence="13">
    <location>
        <begin position="1174"/>
        <end position="1201"/>
    </location>
</feature>
<evidence type="ECO:0000256" key="9">
    <source>
        <dbReference type="ARBA" id="ARBA00023159"/>
    </source>
</evidence>
<evidence type="ECO:0000256" key="8">
    <source>
        <dbReference type="ARBA" id="ARBA00023125"/>
    </source>
</evidence>
<dbReference type="GO" id="GO:0045944">
    <property type="term" value="P:positive regulation of transcription by RNA polymerase II"/>
    <property type="evidence" value="ECO:0007669"/>
    <property type="project" value="TreeGrafter"/>
</dbReference>
<keyword evidence="16" id="KW-1185">Reference proteome</keyword>
<organism evidence="16 17">
    <name type="scientific">Galendromus occidentalis</name>
    <name type="common">western predatory mite</name>
    <dbReference type="NCBI Taxonomy" id="34638"/>
    <lineage>
        <taxon>Eukaryota</taxon>
        <taxon>Metazoa</taxon>
        <taxon>Ecdysozoa</taxon>
        <taxon>Arthropoda</taxon>
        <taxon>Chelicerata</taxon>
        <taxon>Arachnida</taxon>
        <taxon>Acari</taxon>
        <taxon>Parasitiformes</taxon>
        <taxon>Mesostigmata</taxon>
        <taxon>Gamasina</taxon>
        <taxon>Phytoseioidea</taxon>
        <taxon>Phytoseiidae</taxon>
        <taxon>Typhlodrominae</taxon>
        <taxon>Galendromus</taxon>
    </lineage>
</organism>
<evidence type="ECO:0000256" key="11">
    <source>
        <dbReference type="ARBA" id="ARBA00023242"/>
    </source>
</evidence>
<comment type="subcellular location">
    <subcellularLocation>
        <location evidence="1">Nucleus</location>
    </subcellularLocation>
</comment>
<dbReference type="GO" id="GO:0061629">
    <property type="term" value="F:RNA polymerase II-specific DNA-binding transcription factor binding"/>
    <property type="evidence" value="ECO:0007669"/>
    <property type="project" value="InterPro"/>
</dbReference>
<feature type="compositionally biased region" description="Basic and acidic residues" evidence="13">
    <location>
        <begin position="910"/>
        <end position="922"/>
    </location>
</feature>
<evidence type="ECO:0000256" key="13">
    <source>
        <dbReference type="SAM" id="MobiDB-lite"/>
    </source>
</evidence>
<evidence type="ECO:0000256" key="4">
    <source>
        <dbReference type="ARBA" id="ARBA00022737"/>
    </source>
</evidence>
<dbReference type="RefSeq" id="XP_028967701.1">
    <property type="nucleotide sequence ID" value="XM_029111868.1"/>
</dbReference>
<keyword evidence="8" id="KW-0238">DNA-binding</keyword>
<dbReference type="GO" id="GO:0030154">
    <property type="term" value="P:cell differentiation"/>
    <property type="evidence" value="ECO:0007669"/>
    <property type="project" value="UniProtKB-ARBA"/>
</dbReference>
<dbReference type="GO" id="GO:0005634">
    <property type="term" value="C:nucleus"/>
    <property type="evidence" value="ECO:0007669"/>
    <property type="project" value="UniProtKB-SubCell"/>
</dbReference>
<feature type="region of interest" description="Disordered" evidence="13">
    <location>
        <begin position="535"/>
        <end position="613"/>
    </location>
</feature>
<keyword evidence="3" id="KW-0479">Metal-binding</keyword>
<keyword evidence="11" id="KW-0539">Nucleus</keyword>
<dbReference type="InterPro" id="IPR013087">
    <property type="entry name" value="Znf_C2H2_type"/>
</dbReference>
<feature type="compositionally biased region" description="Low complexity" evidence="13">
    <location>
        <begin position="444"/>
        <end position="467"/>
    </location>
</feature>
<keyword evidence="2" id="KW-0678">Repressor</keyword>
<evidence type="ECO:0000256" key="10">
    <source>
        <dbReference type="ARBA" id="ARBA00023163"/>
    </source>
</evidence>
<keyword evidence="4" id="KW-0677">Repeat</keyword>
<dbReference type="GeneID" id="100902741"/>
<evidence type="ECO:0000256" key="6">
    <source>
        <dbReference type="ARBA" id="ARBA00022833"/>
    </source>
</evidence>
<dbReference type="PANTHER" id="PTHR12958:SF3">
    <property type="entry name" value="ZINC FINGER PROTEIN USH"/>
    <property type="match status" value="1"/>
</dbReference>
<dbReference type="GO" id="GO:0007507">
    <property type="term" value="P:heart development"/>
    <property type="evidence" value="ECO:0007669"/>
    <property type="project" value="TreeGrafter"/>
</dbReference>
<dbReference type="Pfam" id="PF12874">
    <property type="entry name" value="zf-met"/>
    <property type="match status" value="1"/>
</dbReference>
<dbReference type="GO" id="GO:0008270">
    <property type="term" value="F:zinc ion binding"/>
    <property type="evidence" value="ECO:0007669"/>
    <property type="project" value="UniProtKB-KW"/>
</dbReference>
<dbReference type="PROSITE" id="PS00028">
    <property type="entry name" value="ZINC_FINGER_C2H2_1"/>
    <property type="match status" value="1"/>
</dbReference>
<dbReference type="AlphaFoldDB" id="A0AAJ7SFC5"/>
<dbReference type="GO" id="GO:0000122">
    <property type="term" value="P:negative regulation of transcription by RNA polymerase II"/>
    <property type="evidence" value="ECO:0007669"/>
    <property type="project" value="TreeGrafter"/>
</dbReference>
<dbReference type="InterPro" id="IPR036236">
    <property type="entry name" value="Znf_C2H2_sf"/>
</dbReference>
<evidence type="ECO:0000259" key="14">
    <source>
        <dbReference type="PROSITE" id="PS50157"/>
    </source>
</evidence>
<dbReference type="PANTHER" id="PTHR12958">
    <property type="entry name" value="FRIEND OF GATA2-RELATED"/>
    <property type="match status" value="1"/>
</dbReference>
<dbReference type="InterPro" id="IPR039746">
    <property type="entry name" value="FOG"/>
</dbReference>
<evidence type="ECO:0000313" key="17">
    <source>
        <dbReference type="RefSeq" id="XP_028967701.1"/>
    </source>
</evidence>
<keyword evidence="10" id="KW-0804">Transcription</keyword>
<keyword evidence="9" id="KW-0010">Activator</keyword>
<feature type="domain" description="C2H2-type" evidence="14">
    <location>
        <begin position="289"/>
        <end position="316"/>
    </location>
</feature>
<evidence type="ECO:0000256" key="2">
    <source>
        <dbReference type="ARBA" id="ARBA00022491"/>
    </source>
</evidence>
<keyword evidence="6" id="KW-0862">Zinc</keyword>
<dbReference type="PROSITE" id="PS51810">
    <property type="entry name" value="ZF_CCHC_FOG"/>
    <property type="match status" value="4"/>
</dbReference>
<reference evidence="17" key="1">
    <citation type="submission" date="2025-08" db="UniProtKB">
        <authorList>
            <consortium name="RefSeq"/>
        </authorList>
    </citation>
    <scope>IDENTIFICATION</scope>
</reference>
<evidence type="ECO:0000313" key="16">
    <source>
        <dbReference type="Proteomes" id="UP000694867"/>
    </source>
</evidence>
<dbReference type="GO" id="GO:0003677">
    <property type="term" value="F:DNA binding"/>
    <property type="evidence" value="ECO:0007669"/>
    <property type="project" value="UniProtKB-KW"/>
</dbReference>
<feature type="region of interest" description="Disordered" evidence="13">
    <location>
        <begin position="899"/>
        <end position="923"/>
    </location>
</feature>
<evidence type="ECO:0000256" key="5">
    <source>
        <dbReference type="ARBA" id="ARBA00022771"/>
    </source>
</evidence>
<dbReference type="InterPro" id="IPR046341">
    <property type="entry name" value="SET_dom_sf"/>
</dbReference>
<dbReference type="Gene3D" id="2.170.270.10">
    <property type="entry name" value="SET domain"/>
    <property type="match status" value="1"/>
</dbReference>
<dbReference type="Pfam" id="PF25445">
    <property type="entry name" value="CCHC_ZFPM2"/>
    <property type="match status" value="1"/>
</dbReference>
<dbReference type="Pfam" id="PF00096">
    <property type="entry name" value="zf-C2H2"/>
    <property type="match status" value="1"/>
</dbReference>
<dbReference type="PROSITE" id="PS50157">
    <property type="entry name" value="ZINC_FINGER_C2H2_2"/>
    <property type="match status" value="3"/>
</dbReference>
<evidence type="ECO:0000256" key="3">
    <source>
        <dbReference type="ARBA" id="ARBA00022723"/>
    </source>
</evidence>
<feature type="region of interest" description="Disordered" evidence="13">
    <location>
        <begin position="318"/>
        <end position="372"/>
    </location>
</feature>
<dbReference type="SUPFAM" id="SSF57667">
    <property type="entry name" value="beta-beta-alpha zinc fingers"/>
    <property type="match status" value="6"/>
</dbReference>
<proteinExistence type="predicted"/>
<evidence type="ECO:0000256" key="12">
    <source>
        <dbReference type="PROSITE-ProRule" id="PRU00042"/>
    </source>
</evidence>
<keyword evidence="7" id="KW-0805">Transcription regulation</keyword>
<feature type="compositionally biased region" description="Polar residues" evidence="13">
    <location>
        <begin position="1099"/>
        <end position="1128"/>
    </location>
</feature>
<evidence type="ECO:0000256" key="1">
    <source>
        <dbReference type="ARBA" id="ARBA00004123"/>
    </source>
</evidence>
<feature type="region of interest" description="Disordered" evidence="13">
    <location>
        <begin position="442"/>
        <end position="471"/>
    </location>
</feature>
<dbReference type="Proteomes" id="UP000694867">
    <property type="component" value="Unplaced"/>
</dbReference>
<keyword evidence="5 12" id="KW-0863">Zinc-finger</keyword>
<feature type="region of interest" description="Disordered" evidence="13">
    <location>
        <begin position="954"/>
        <end position="1005"/>
    </location>
</feature>
<dbReference type="Gene3D" id="3.30.160.60">
    <property type="entry name" value="Classic Zinc Finger"/>
    <property type="match status" value="2"/>
</dbReference>
<feature type="domain" description="CCHC FOG-type" evidence="15">
    <location>
        <begin position="408"/>
        <end position="441"/>
    </location>
</feature>
<dbReference type="InterPro" id="IPR059121">
    <property type="entry name" value="CCHC_ZFPM2-like"/>
</dbReference>
<dbReference type="InterPro" id="IPR034731">
    <property type="entry name" value="Znf_CCHC_FOG"/>
</dbReference>
<name>A0AAJ7SFC5_9ACAR</name>
<feature type="compositionally biased region" description="Low complexity" evidence="13">
    <location>
        <begin position="983"/>
        <end position="1003"/>
    </location>
</feature>
<feature type="domain" description="CCHC FOG-type" evidence="15">
    <location>
        <begin position="630"/>
        <end position="663"/>
    </location>
</feature>
<dbReference type="SMART" id="SM00355">
    <property type="entry name" value="ZnF_C2H2"/>
    <property type="match status" value="9"/>
</dbReference>
<feature type="region of interest" description="Disordered" evidence="13">
    <location>
        <begin position="689"/>
        <end position="728"/>
    </location>
</feature>
<dbReference type="CTD" id="33225"/>